<dbReference type="InterPro" id="IPR049326">
    <property type="entry name" value="Rhodopsin_dom_fungi"/>
</dbReference>
<evidence type="ECO:0000256" key="5">
    <source>
        <dbReference type="ARBA" id="ARBA00038359"/>
    </source>
</evidence>
<evidence type="ECO:0000256" key="4">
    <source>
        <dbReference type="ARBA" id="ARBA00023136"/>
    </source>
</evidence>
<feature type="transmembrane region" description="Helical" evidence="6">
    <location>
        <begin position="219"/>
        <end position="240"/>
    </location>
</feature>
<feature type="transmembrane region" description="Helical" evidence="6">
    <location>
        <begin position="182"/>
        <end position="207"/>
    </location>
</feature>
<feature type="transmembrane region" description="Helical" evidence="6">
    <location>
        <begin position="104"/>
        <end position="129"/>
    </location>
</feature>
<sequence length="372" mass="41662">MAWAYNTSDQADSLGLEITAIAIMFTTMSLLILLLRFYVRGCMIKAIGADCFLRVRCGDDYTYAILPARPFDTTTNPAPKETKWGLGLTHLEDMPTEDIYNFGLIQYIGAPFYITSILGFKLSLLLSYLRFMPKGAARNTTIMLIVACILFHISFLVVQVNLCQPISKQWNPAITDGQCLQAVPFYLSMASLTIFFDVAVMVLPFPVLLKSRIQKRKKVALLGLLALGIFITVIQILRIQTVRNLSNYLDSSSLIMWSTIENNLGIIVASIPTLAPLFKYFVEKTQKSSSGNSGNRSRTVYTAKSKRSMRHQSIRLDSVARAASRLSTTFDMGESREHILDQAARTSSKDVEAILSTRNHQVFSQGRYYANL</sequence>
<feature type="transmembrane region" description="Helical" evidence="6">
    <location>
        <begin position="260"/>
        <end position="282"/>
    </location>
</feature>
<comment type="subcellular location">
    <subcellularLocation>
        <location evidence="1">Membrane</location>
        <topology evidence="1">Multi-pass membrane protein</topology>
    </subcellularLocation>
</comment>
<dbReference type="Pfam" id="PF20684">
    <property type="entry name" value="Fung_rhodopsin"/>
    <property type="match status" value="1"/>
</dbReference>
<keyword evidence="2 6" id="KW-0812">Transmembrane</keyword>
<keyword evidence="3 6" id="KW-1133">Transmembrane helix</keyword>
<evidence type="ECO:0000313" key="9">
    <source>
        <dbReference type="Proteomes" id="UP000001471"/>
    </source>
</evidence>
<proteinExistence type="inferred from homology"/>
<evidence type="ECO:0000256" key="3">
    <source>
        <dbReference type="ARBA" id="ARBA00022989"/>
    </source>
</evidence>
<name>B2VVR3_PYRTR</name>
<feature type="transmembrane region" description="Helical" evidence="6">
    <location>
        <begin position="20"/>
        <end position="39"/>
    </location>
</feature>
<reference evidence="9" key="1">
    <citation type="journal article" date="2013" name="G3 (Bethesda)">
        <title>Comparative genomics of a plant-pathogenic fungus, Pyrenophora tritici-repentis, reveals transduplication and the impact of repeat elements on pathogenicity and population divergence.</title>
        <authorList>
            <person name="Manning V.A."/>
            <person name="Pandelova I."/>
            <person name="Dhillon B."/>
            <person name="Wilhelm L.J."/>
            <person name="Goodwin S.B."/>
            <person name="Berlin A.M."/>
            <person name="Figueroa M."/>
            <person name="Freitag M."/>
            <person name="Hane J.K."/>
            <person name="Henrissat B."/>
            <person name="Holman W.H."/>
            <person name="Kodira C.D."/>
            <person name="Martin J."/>
            <person name="Oliver R.P."/>
            <person name="Robbertse B."/>
            <person name="Schackwitz W."/>
            <person name="Schwartz D.C."/>
            <person name="Spatafora J.W."/>
            <person name="Turgeon B.G."/>
            <person name="Yandava C."/>
            <person name="Young S."/>
            <person name="Zhou S."/>
            <person name="Zeng Q."/>
            <person name="Grigoriev I.V."/>
            <person name="Ma L.-J."/>
            <person name="Ciuffetti L.M."/>
        </authorList>
    </citation>
    <scope>NUCLEOTIDE SEQUENCE [LARGE SCALE GENOMIC DNA]</scope>
    <source>
        <strain evidence="9">Pt-1C-BFP</strain>
    </source>
</reference>
<evidence type="ECO:0000259" key="7">
    <source>
        <dbReference type="Pfam" id="PF20684"/>
    </source>
</evidence>
<accession>B2VVR3</accession>
<dbReference type="InterPro" id="IPR052337">
    <property type="entry name" value="SAT4-like"/>
</dbReference>
<evidence type="ECO:0000256" key="6">
    <source>
        <dbReference type="SAM" id="Phobius"/>
    </source>
</evidence>
<evidence type="ECO:0000256" key="1">
    <source>
        <dbReference type="ARBA" id="ARBA00004141"/>
    </source>
</evidence>
<dbReference type="OMA" id="WVYNLHE"/>
<gene>
    <name evidence="8" type="ORF">PTRG_01275</name>
</gene>
<dbReference type="InParanoid" id="B2VVR3"/>
<protein>
    <recommendedName>
        <fullName evidence="7">Rhodopsin domain-containing protein</fullName>
    </recommendedName>
</protein>
<dbReference type="PANTHER" id="PTHR33048:SF64">
    <property type="entry name" value="INTEGRAL MEMBRANE PROTEIN"/>
    <property type="match status" value="1"/>
</dbReference>
<dbReference type="GO" id="GO:0016020">
    <property type="term" value="C:membrane"/>
    <property type="evidence" value="ECO:0007669"/>
    <property type="project" value="UniProtKB-SubCell"/>
</dbReference>
<comment type="similarity">
    <text evidence="5">Belongs to the SAT4 family.</text>
</comment>
<dbReference type="HOGENOM" id="CLU_028200_2_0_1"/>
<dbReference type="eggNOG" id="ENOG502S2VF">
    <property type="taxonomic scope" value="Eukaryota"/>
</dbReference>
<keyword evidence="4 6" id="KW-0472">Membrane</keyword>
<dbReference type="Proteomes" id="UP000001471">
    <property type="component" value="Unassembled WGS sequence"/>
</dbReference>
<evidence type="ECO:0000256" key="2">
    <source>
        <dbReference type="ARBA" id="ARBA00022692"/>
    </source>
</evidence>
<feature type="transmembrane region" description="Helical" evidence="6">
    <location>
        <begin position="141"/>
        <end position="162"/>
    </location>
</feature>
<organism evidence="8 9">
    <name type="scientific">Pyrenophora tritici-repentis (strain Pt-1C-BFP)</name>
    <name type="common">Wheat tan spot fungus</name>
    <name type="synonym">Drechslera tritici-repentis</name>
    <dbReference type="NCBI Taxonomy" id="426418"/>
    <lineage>
        <taxon>Eukaryota</taxon>
        <taxon>Fungi</taxon>
        <taxon>Dikarya</taxon>
        <taxon>Ascomycota</taxon>
        <taxon>Pezizomycotina</taxon>
        <taxon>Dothideomycetes</taxon>
        <taxon>Pleosporomycetidae</taxon>
        <taxon>Pleosporales</taxon>
        <taxon>Pleosporineae</taxon>
        <taxon>Pleosporaceae</taxon>
        <taxon>Pyrenophora</taxon>
    </lineage>
</organism>
<dbReference type="EMBL" id="DS231615">
    <property type="protein sequence ID" value="EDU40713.1"/>
    <property type="molecule type" value="Genomic_DNA"/>
</dbReference>
<dbReference type="OrthoDB" id="10017208at2759"/>
<dbReference type="PANTHER" id="PTHR33048">
    <property type="entry name" value="PTH11-LIKE INTEGRAL MEMBRANE PROTEIN (AFU_ORTHOLOGUE AFUA_5G11245)"/>
    <property type="match status" value="1"/>
</dbReference>
<feature type="domain" description="Rhodopsin" evidence="7">
    <location>
        <begin position="59"/>
        <end position="279"/>
    </location>
</feature>
<dbReference type="AlphaFoldDB" id="B2VVR3"/>
<evidence type="ECO:0000313" key="8">
    <source>
        <dbReference type="EMBL" id="EDU40713.1"/>
    </source>
</evidence>